<evidence type="ECO:0000313" key="1">
    <source>
        <dbReference type="EMBL" id="KAH7865922.1"/>
    </source>
</evidence>
<proteinExistence type="predicted"/>
<reference evidence="1 2" key="1">
    <citation type="journal article" date="2021" name="Hortic Res">
        <title>High-quality reference genome and annotation aids understanding of berry development for evergreen blueberry (Vaccinium darrowii).</title>
        <authorList>
            <person name="Yu J."/>
            <person name="Hulse-Kemp A.M."/>
            <person name="Babiker E."/>
            <person name="Staton M."/>
        </authorList>
    </citation>
    <scope>NUCLEOTIDE SEQUENCE [LARGE SCALE GENOMIC DNA]</scope>
    <source>
        <strain evidence="2">cv. NJ 8807/NJ 8810</strain>
        <tissue evidence="1">Young leaf</tissue>
    </source>
</reference>
<comment type="caution">
    <text evidence="1">The sequence shown here is derived from an EMBL/GenBank/DDBJ whole genome shotgun (WGS) entry which is preliminary data.</text>
</comment>
<keyword evidence="2" id="KW-1185">Reference proteome</keyword>
<protein>
    <submittedName>
        <fullName evidence="1">Uncharacterized protein</fullName>
    </submittedName>
</protein>
<accession>A0ACB7ZIQ9</accession>
<organism evidence="1 2">
    <name type="scientific">Vaccinium darrowii</name>
    <dbReference type="NCBI Taxonomy" id="229202"/>
    <lineage>
        <taxon>Eukaryota</taxon>
        <taxon>Viridiplantae</taxon>
        <taxon>Streptophyta</taxon>
        <taxon>Embryophyta</taxon>
        <taxon>Tracheophyta</taxon>
        <taxon>Spermatophyta</taxon>
        <taxon>Magnoliopsida</taxon>
        <taxon>eudicotyledons</taxon>
        <taxon>Gunneridae</taxon>
        <taxon>Pentapetalae</taxon>
        <taxon>asterids</taxon>
        <taxon>Ericales</taxon>
        <taxon>Ericaceae</taxon>
        <taxon>Vaccinioideae</taxon>
        <taxon>Vaccinieae</taxon>
        <taxon>Vaccinium</taxon>
    </lineage>
</organism>
<name>A0ACB7ZIQ9_9ERIC</name>
<sequence length="987" mass="111766">MTLVWMLLFRIWTRILGLSSCFRFPTLVSKQPYVFLPILQLAKGATTPMKIGYVYAARMFYVADLSTSTCLSIIRRQLLIVWLSAAGTLVSSDLSVWCYSCDAYLDARVILPLRRVYETAYLLKFGKAPPVRLVEYCDHLATALTSDLTHIPTVDAHCTSRFINKHMLEHYQETTTHCVALCYSDLSVWCYSCDAYLDARVILPLRPVYETAYLMKFGKAPPVRLVDHCDHLATALSSDLTHIPTLYTHYTSRFINKHMLEHYQETTTHCVALSYSSDLSVWCYSCDAYLDARVILPLRRVYETAYLLKFGKAPPMRLVKYCDHLATALSSDLTHIPTLDAHCTSRFINKHMLEHYQETTTHCVALCYSDLSVWCYSCDAYLDARVILPLRPVYETAYLMKFGKAPPVWLVEYCDHLATALSSDLTHIPTQDTHCTRCHHPNENWLCFRCKDVLCSRFINKHMLGHYQETTTHCVALSYSSDLSVWCYSCDAYLDARVILPLRRVYQTAYLLKFGKAPPVRLVEYCDHLTTALSSDLTHIPTLDTHCTSSDLSIWCYSYDAYLDARVILPLRRVYETAYLLKFGKAPPVRLVEYCDHLATALSSDLTHIPTLDTHCTSHFINKHMLEHYQETTTHCVALSCSSDLSVWCYSCDAYLDARVILPLRRVYETAYLMKFGKAPPVRLAGYCDHLATALSSDLTHIPTLDAHCTKIVALNDVSVESVVLYCIRKLGLSSCFRFPTLVSKQPYILPILQLAKGATTPMRIGYVYAVSDLSVWCYSCNAYLDARVILPLRRVYETAYLLKFGKAPPVRLVKYCDHLATALSSDLTHIPTLDAHCTRKVELSSCFRFLTLVSKLPYIFLPILQLAEGATTPLRIGYANAIRMFCVAVLSTSTCLSIIRRELLIVWLSATAPPVQLVEYCDHLTIALSSDLTLIPTPDTHCTSVSNGVRCAPWRSGKARHTSRASGSRGEAQVLRTSVLRKFSSL</sequence>
<evidence type="ECO:0000313" key="2">
    <source>
        <dbReference type="Proteomes" id="UP000828048"/>
    </source>
</evidence>
<dbReference type="EMBL" id="CM037159">
    <property type="protein sequence ID" value="KAH7865922.1"/>
    <property type="molecule type" value="Genomic_DNA"/>
</dbReference>
<dbReference type="Proteomes" id="UP000828048">
    <property type="component" value="Chromosome 9"/>
</dbReference>
<gene>
    <name evidence="1" type="ORF">Vadar_013179</name>
</gene>